<dbReference type="EMBL" id="JAQQBS010001422">
    <property type="protein sequence ID" value="KAK0165202.1"/>
    <property type="molecule type" value="Genomic_DNA"/>
</dbReference>
<feature type="compositionally biased region" description="Polar residues" evidence="4">
    <location>
        <begin position="84"/>
        <end position="104"/>
    </location>
</feature>
<keyword evidence="6" id="KW-1185">Reference proteome</keyword>
<dbReference type="GO" id="GO:0000900">
    <property type="term" value="F:mRNA regulatory element binding translation repressor activity"/>
    <property type="evidence" value="ECO:0007669"/>
    <property type="project" value="InterPro"/>
</dbReference>
<sequence length="154" mass="16985">MKMKIPSSGSGNGYYGHESGVISYLDNVEQEVDIPAGENGDFAEYMWMENEEEFDKQVMEQLEEEELMEECLEAMLEEERQHQRNQTSTAWSHATSADSNSGNELCQQLNSLRVHGDLAKTSTLNPDAAEFVPSFKSSSASSVSSASVISSESS</sequence>
<dbReference type="Pfam" id="PF07145">
    <property type="entry name" value="PAM2"/>
    <property type="match status" value="1"/>
</dbReference>
<evidence type="ECO:0008006" key="7">
    <source>
        <dbReference type="Google" id="ProtNLM"/>
    </source>
</evidence>
<evidence type="ECO:0000256" key="3">
    <source>
        <dbReference type="ARBA" id="ARBA00022845"/>
    </source>
</evidence>
<dbReference type="Proteomes" id="UP001168990">
    <property type="component" value="Unassembled WGS sequence"/>
</dbReference>
<comment type="similarity">
    <text evidence="1">Belongs to the PAIP2 family.</text>
</comment>
<dbReference type="PANTHER" id="PTHR13154">
    <property type="entry name" value="POLYADENYLATE-BINDING PROTEIN-INTERACTING PROTEIN 2"/>
    <property type="match status" value="1"/>
</dbReference>
<dbReference type="AlphaFoldDB" id="A0AA39F912"/>
<feature type="compositionally biased region" description="Low complexity" evidence="4">
    <location>
        <begin position="137"/>
        <end position="154"/>
    </location>
</feature>
<evidence type="ECO:0000256" key="1">
    <source>
        <dbReference type="ARBA" id="ARBA00006858"/>
    </source>
</evidence>
<dbReference type="InterPro" id="IPR040396">
    <property type="entry name" value="PAIP2-like"/>
</dbReference>
<evidence type="ECO:0000256" key="4">
    <source>
        <dbReference type="SAM" id="MobiDB-lite"/>
    </source>
</evidence>
<proteinExistence type="inferred from homology"/>
<keyword evidence="3" id="KW-0810">Translation regulation</keyword>
<reference evidence="5" key="2">
    <citation type="submission" date="2023-03" db="EMBL/GenBank/DDBJ databases">
        <authorList>
            <person name="Inwood S.N."/>
            <person name="Skelly J.G."/>
            <person name="Guhlin J."/>
            <person name="Harrop T.W.R."/>
            <person name="Goldson S.G."/>
            <person name="Dearden P.K."/>
        </authorList>
    </citation>
    <scope>NUCLEOTIDE SEQUENCE</scope>
    <source>
        <strain evidence="5">Irish</strain>
        <tissue evidence="5">Whole body</tissue>
    </source>
</reference>
<keyword evidence="2" id="KW-0832">Ubl conjugation</keyword>
<dbReference type="GO" id="GO:0005737">
    <property type="term" value="C:cytoplasm"/>
    <property type="evidence" value="ECO:0007669"/>
    <property type="project" value="TreeGrafter"/>
</dbReference>
<organism evidence="5 6">
    <name type="scientific">Microctonus aethiopoides</name>
    <dbReference type="NCBI Taxonomy" id="144406"/>
    <lineage>
        <taxon>Eukaryota</taxon>
        <taxon>Metazoa</taxon>
        <taxon>Ecdysozoa</taxon>
        <taxon>Arthropoda</taxon>
        <taxon>Hexapoda</taxon>
        <taxon>Insecta</taxon>
        <taxon>Pterygota</taxon>
        <taxon>Neoptera</taxon>
        <taxon>Endopterygota</taxon>
        <taxon>Hymenoptera</taxon>
        <taxon>Apocrita</taxon>
        <taxon>Ichneumonoidea</taxon>
        <taxon>Braconidae</taxon>
        <taxon>Euphorinae</taxon>
        <taxon>Microctonus</taxon>
    </lineage>
</organism>
<dbReference type="PANTHER" id="PTHR13154:SF6">
    <property type="entry name" value="GEO05078P1"/>
    <property type="match status" value="1"/>
</dbReference>
<dbReference type="InterPro" id="IPR009818">
    <property type="entry name" value="PAM2_motif"/>
</dbReference>
<dbReference type="GO" id="GO:0045947">
    <property type="term" value="P:negative regulation of translational initiation"/>
    <property type="evidence" value="ECO:0007669"/>
    <property type="project" value="InterPro"/>
</dbReference>
<reference evidence="5" key="1">
    <citation type="journal article" date="2023" name="bioRxiv">
        <title>Scaffold-level genome assemblies of two parasitoid biocontrol wasps reveal the parthenogenesis mechanism and an associated novel virus.</title>
        <authorList>
            <person name="Inwood S."/>
            <person name="Skelly J."/>
            <person name="Guhlin J."/>
            <person name="Harrop T."/>
            <person name="Goldson S."/>
            <person name="Dearden P."/>
        </authorList>
    </citation>
    <scope>NUCLEOTIDE SEQUENCE</scope>
    <source>
        <strain evidence="5">Irish</strain>
        <tissue evidence="5">Whole body</tissue>
    </source>
</reference>
<evidence type="ECO:0000313" key="5">
    <source>
        <dbReference type="EMBL" id="KAK0165202.1"/>
    </source>
</evidence>
<feature type="region of interest" description="Disordered" evidence="4">
    <location>
        <begin position="131"/>
        <end position="154"/>
    </location>
</feature>
<comment type="caution">
    <text evidence="5">The sequence shown here is derived from an EMBL/GenBank/DDBJ whole genome shotgun (WGS) entry which is preliminary data.</text>
</comment>
<feature type="region of interest" description="Disordered" evidence="4">
    <location>
        <begin position="77"/>
        <end position="104"/>
    </location>
</feature>
<accession>A0AA39F912</accession>
<evidence type="ECO:0000313" key="6">
    <source>
        <dbReference type="Proteomes" id="UP001168990"/>
    </source>
</evidence>
<evidence type="ECO:0000256" key="2">
    <source>
        <dbReference type="ARBA" id="ARBA00022843"/>
    </source>
</evidence>
<protein>
    <recommendedName>
        <fullName evidence="7">Polyadenylate-binding protein-interacting protein 2B</fullName>
    </recommendedName>
</protein>
<gene>
    <name evidence="5" type="ORF">PV328_003739</name>
</gene>
<name>A0AA39F912_9HYME</name>